<accession>A0ABU7LAI8</accession>
<name>A0ABU7LAI8_9NOCA</name>
<dbReference type="RefSeq" id="WP_330133807.1">
    <property type="nucleotide sequence ID" value="NZ_JAUTXY010000005.1"/>
</dbReference>
<dbReference type="Proteomes" id="UP001336020">
    <property type="component" value="Unassembled WGS sequence"/>
</dbReference>
<evidence type="ECO:0000313" key="1">
    <source>
        <dbReference type="EMBL" id="MEE2058569.1"/>
    </source>
</evidence>
<protein>
    <submittedName>
        <fullName evidence="1">Uncharacterized protein</fullName>
    </submittedName>
</protein>
<reference evidence="1 2" key="1">
    <citation type="submission" date="2023-07" db="EMBL/GenBank/DDBJ databases">
        <authorList>
            <person name="Girao M."/>
            <person name="Carvalho M.F."/>
        </authorList>
    </citation>
    <scope>NUCLEOTIDE SEQUENCE [LARGE SCALE GENOMIC DNA]</scope>
    <source>
        <strain evidence="1 2">YIM65754</strain>
    </source>
</reference>
<comment type="caution">
    <text evidence="1">The sequence shown here is derived from an EMBL/GenBank/DDBJ whole genome shotgun (WGS) entry which is preliminary data.</text>
</comment>
<gene>
    <name evidence="1" type="ORF">Q7514_13670</name>
</gene>
<dbReference type="EMBL" id="JAUTXY010000005">
    <property type="protein sequence ID" value="MEE2058569.1"/>
    <property type="molecule type" value="Genomic_DNA"/>
</dbReference>
<evidence type="ECO:0000313" key="2">
    <source>
        <dbReference type="Proteomes" id="UP001336020"/>
    </source>
</evidence>
<proteinExistence type="predicted"/>
<organism evidence="1 2">
    <name type="scientific">Rhodococcus artemisiae</name>
    <dbReference type="NCBI Taxonomy" id="714159"/>
    <lineage>
        <taxon>Bacteria</taxon>
        <taxon>Bacillati</taxon>
        <taxon>Actinomycetota</taxon>
        <taxon>Actinomycetes</taxon>
        <taxon>Mycobacteriales</taxon>
        <taxon>Nocardiaceae</taxon>
        <taxon>Rhodococcus</taxon>
    </lineage>
</organism>
<sequence>MIGIDQANHEAVAYAAEALFSTSDDEYASIEECATHMVTQLGVLTQTGGELARKRRADPQGDLMTNIVQARSLTSICWRTRTSTAR</sequence>
<keyword evidence="2" id="KW-1185">Reference proteome</keyword>